<protein>
    <submittedName>
        <fullName evidence="1">Uncharacterized protein</fullName>
    </submittedName>
</protein>
<comment type="caution">
    <text evidence="1">The sequence shown here is derived from an EMBL/GenBank/DDBJ whole genome shotgun (WGS) entry which is preliminary data.</text>
</comment>
<keyword evidence="2" id="KW-1185">Reference proteome</keyword>
<dbReference type="Proteomes" id="UP001151287">
    <property type="component" value="Unassembled WGS sequence"/>
</dbReference>
<accession>A0A9Q0CQU9</accession>
<evidence type="ECO:0000313" key="2">
    <source>
        <dbReference type="Proteomes" id="UP001151287"/>
    </source>
</evidence>
<reference evidence="1" key="1">
    <citation type="journal article" date="2022" name="Cell">
        <title>Repeat-based holocentromeres influence genome architecture and karyotype evolution.</title>
        <authorList>
            <person name="Hofstatter P.G."/>
            <person name="Thangavel G."/>
            <person name="Lux T."/>
            <person name="Neumann P."/>
            <person name="Vondrak T."/>
            <person name="Novak P."/>
            <person name="Zhang M."/>
            <person name="Costa L."/>
            <person name="Castellani M."/>
            <person name="Scott A."/>
            <person name="Toegelov H."/>
            <person name="Fuchs J."/>
            <person name="Mata-Sucre Y."/>
            <person name="Dias Y."/>
            <person name="Vanzela A.L.L."/>
            <person name="Huettel B."/>
            <person name="Almeida C.C.S."/>
            <person name="Simkova H."/>
            <person name="Souza G."/>
            <person name="Pedrosa-Harand A."/>
            <person name="Macas J."/>
            <person name="Mayer K.F.X."/>
            <person name="Houben A."/>
            <person name="Marques A."/>
        </authorList>
    </citation>
    <scope>NUCLEOTIDE SEQUENCE</scope>
    <source>
        <strain evidence="1">RhyBre1mFocal</strain>
    </source>
</reference>
<name>A0A9Q0CQU9_9POAL</name>
<dbReference type="PANTHER" id="PTHR33647:SF5">
    <property type="entry name" value="OS01G0793900 PROTEIN"/>
    <property type="match status" value="1"/>
</dbReference>
<dbReference type="AlphaFoldDB" id="A0A9Q0CQU9"/>
<dbReference type="EMBL" id="JAMQYH010000002">
    <property type="protein sequence ID" value="KAJ1698468.1"/>
    <property type="molecule type" value="Genomic_DNA"/>
</dbReference>
<dbReference type="PANTHER" id="PTHR33647">
    <property type="entry name" value="OS01G0793900 PROTEIN"/>
    <property type="match status" value="1"/>
</dbReference>
<dbReference type="OrthoDB" id="610799at2759"/>
<sequence>MGNCVVIQRETTWLNEEEDDWEFSEKPSLQETETTTEVKIRITKKQMEELLNSSKLPLEKVLEEIVNNGVICHEHNKESHWKPRLQSIPEVIEER</sequence>
<evidence type="ECO:0000313" key="1">
    <source>
        <dbReference type="EMBL" id="KAJ1698468.1"/>
    </source>
</evidence>
<gene>
    <name evidence="1" type="ORF">LUZ63_006980</name>
</gene>
<organism evidence="1 2">
    <name type="scientific">Rhynchospora breviuscula</name>
    <dbReference type="NCBI Taxonomy" id="2022672"/>
    <lineage>
        <taxon>Eukaryota</taxon>
        <taxon>Viridiplantae</taxon>
        <taxon>Streptophyta</taxon>
        <taxon>Embryophyta</taxon>
        <taxon>Tracheophyta</taxon>
        <taxon>Spermatophyta</taxon>
        <taxon>Magnoliopsida</taxon>
        <taxon>Liliopsida</taxon>
        <taxon>Poales</taxon>
        <taxon>Cyperaceae</taxon>
        <taxon>Cyperoideae</taxon>
        <taxon>Rhynchosporeae</taxon>
        <taxon>Rhynchospora</taxon>
    </lineage>
</organism>
<proteinExistence type="predicted"/>